<feature type="transmembrane region" description="Helical" evidence="1">
    <location>
        <begin position="79"/>
        <end position="100"/>
    </location>
</feature>
<geneLocation type="plasmid" evidence="2 3">
    <name>pDGEO01</name>
</geneLocation>
<feature type="transmembrane region" description="Helical" evidence="1">
    <location>
        <begin position="242"/>
        <end position="263"/>
    </location>
</feature>
<dbReference type="TCDB" id="9.B.107.1.4">
    <property type="family name" value="the 8tms putative permease (8-pp) family"/>
</dbReference>
<evidence type="ECO:0000313" key="3">
    <source>
        <dbReference type="Proteomes" id="UP000002431"/>
    </source>
</evidence>
<protein>
    <submittedName>
        <fullName evidence="2">Uncharacterized protein</fullName>
    </submittedName>
</protein>
<keyword evidence="1" id="KW-1133">Transmembrane helix</keyword>
<feature type="transmembrane region" description="Helical" evidence="1">
    <location>
        <begin position="210"/>
        <end position="230"/>
    </location>
</feature>
<evidence type="ECO:0000313" key="2">
    <source>
        <dbReference type="EMBL" id="ABF43924.1"/>
    </source>
</evidence>
<keyword evidence="3" id="KW-1185">Reference proteome</keyword>
<feature type="transmembrane region" description="Helical" evidence="1">
    <location>
        <begin position="120"/>
        <end position="140"/>
    </location>
</feature>
<gene>
    <name evidence="2" type="ordered locus">Dgeo_2490</name>
</gene>
<dbReference type="Proteomes" id="UP000002431">
    <property type="component" value="Plasmid pDGEO01"/>
</dbReference>
<keyword evidence="1" id="KW-0812">Transmembrane</keyword>
<dbReference type="KEGG" id="dge:Dgeo_2490"/>
<proteinExistence type="predicted"/>
<dbReference type="eggNOG" id="ENOG502ZC42">
    <property type="taxonomic scope" value="Bacteria"/>
</dbReference>
<feature type="transmembrane region" description="Helical" evidence="1">
    <location>
        <begin position="46"/>
        <end position="67"/>
    </location>
</feature>
<dbReference type="EMBL" id="CP000358">
    <property type="protein sequence ID" value="ABF43924.1"/>
    <property type="molecule type" value="Genomic_DNA"/>
</dbReference>
<accession>Q1J3L0</accession>
<name>Q1J3L0_DEIGD</name>
<evidence type="ECO:0000256" key="1">
    <source>
        <dbReference type="SAM" id="Phobius"/>
    </source>
</evidence>
<dbReference type="HOGENOM" id="CLU_076890_0_0_0"/>
<keyword evidence="1" id="KW-0472">Membrane</keyword>
<dbReference type="AlphaFoldDB" id="Q1J3L0"/>
<keyword evidence="2" id="KW-0614">Plasmid</keyword>
<dbReference type="RefSeq" id="WP_011526071.1">
    <property type="nucleotide sequence ID" value="NC_008010.2"/>
</dbReference>
<feature type="transmembrane region" description="Helical" evidence="1">
    <location>
        <begin position="152"/>
        <end position="171"/>
    </location>
</feature>
<organism evidence="2 3">
    <name type="scientific">Deinococcus geothermalis (strain DSM 11300 / CIP 105573 / AG-3a)</name>
    <dbReference type="NCBI Taxonomy" id="319795"/>
    <lineage>
        <taxon>Bacteria</taxon>
        <taxon>Thermotogati</taxon>
        <taxon>Deinococcota</taxon>
        <taxon>Deinococci</taxon>
        <taxon>Deinococcales</taxon>
        <taxon>Deinococcaceae</taxon>
        <taxon>Deinococcus</taxon>
    </lineage>
</organism>
<feature type="transmembrane region" description="Helical" evidence="1">
    <location>
        <begin position="12"/>
        <end position="34"/>
    </location>
</feature>
<reference evidence="2" key="1">
    <citation type="submission" date="2006-04" db="EMBL/GenBank/DDBJ databases">
        <title>Complete sequence of plasmid1 pDGEO01 of Deinococcus geothermalis DSM 11300.</title>
        <authorList>
            <consortium name="US DOE Joint Genome Institute"/>
            <person name="Copeland A."/>
            <person name="Lucas S."/>
            <person name="Lapidus A."/>
            <person name="Barry K."/>
            <person name="Detter J.C."/>
            <person name="Glavina del Rio T."/>
            <person name="Hammon N."/>
            <person name="Israni S."/>
            <person name="Dalin E."/>
            <person name="Tice H."/>
            <person name="Pitluck S."/>
            <person name="Brettin T."/>
            <person name="Bruce D."/>
            <person name="Han C."/>
            <person name="Tapia R."/>
            <person name="Saunders E."/>
            <person name="Gilna P."/>
            <person name="Schmutz J."/>
            <person name="Larimer F."/>
            <person name="Land M."/>
            <person name="Hauser L."/>
            <person name="Kyrpides N."/>
            <person name="Kim E."/>
            <person name="Daly M.J."/>
            <person name="Fredrickson J.K."/>
            <person name="Makarova K.S."/>
            <person name="Gaidamakova E.K."/>
            <person name="Zhai M."/>
            <person name="Richardson P."/>
        </authorList>
    </citation>
    <scope>NUCLEOTIDE SEQUENCE</scope>
    <source>
        <strain evidence="2">DSM 11300</strain>
        <plasmid evidence="2">pDGEO01</plasmid>
    </source>
</reference>
<feature type="transmembrane region" description="Helical" evidence="1">
    <location>
        <begin position="275"/>
        <end position="296"/>
    </location>
</feature>
<sequence length="307" mass="32796">MRQRVQRLWAANPLLTLVGLVFLAGFVLCLGGLALDPRQVMNQPAWLKPAKFTLSFGVYALTLVWLLGHFTRFRPAVRLIGAVVAMTSLIDVGLVCLQAARGVPSHFNVATAFDASVYRWMGLSIGMLWLANLVAALLLLGQKFEQPAWGLALRLGLTVTLVGMLAAVPMLGHHAGQPAGLAGAHAVGVPDGGAGLPALGWSSEGGDLRVGHFVGIHGLQVLPLLGWLILRRRDLSVGRQRALVWTAALGQLALTLLLTWQALRGQPLLRPDALTLLAFGLWGAALALSVGLILGWRRRKRQAASLA</sequence>